<reference evidence="1 2" key="1">
    <citation type="submission" date="2016-11" db="EMBL/GenBank/DDBJ databases">
        <title>Complete Genome Sequence of Bradyrhizobium sp. strain J5, an isolated from soybean nodule in Hokkaido.</title>
        <authorList>
            <person name="Kanehara K."/>
        </authorList>
    </citation>
    <scope>NUCLEOTIDE SEQUENCE [LARGE SCALE GENOMIC DNA]</scope>
    <source>
        <strain evidence="1 2">J5</strain>
    </source>
</reference>
<evidence type="ECO:0000313" key="1">
    <source>
        <dbReference type="EMBL" id="APG15105.1"/>
    </source>
</evidence>
<dbReference type="EMBL" id="CP017637">
    <property type="protein sequence ID" value="APG15105.1"/>
    <property type="molecule type" value="Genomic_DNA"/>
</dbReference>
<proteinExistence type="predicted"/>
<dbReference type="Proteomes" id="UP000181962">
    <property type="component" value="Chromosome"/>
</dbReference>
<dbReference type="AlphaFoldDB" id="A0A1L3FP36"/>
<gene>
    <name evidence="1" type="ORF">BKD09_43050</name>
</gene>
<organism evidence="1 2">
    <name type="scientific">Bradyrhizobium japonicum</name>
    <dbReference type="NCBI Taxonomy" id="375"/>
    <lineage>
        <taxon>Bacteria</taxon>
        <taxon>Pseudomonadati</taxon>
        <taxon>Pseudomonadota</taxon>
        <taxon>Alphaproteobacteria</taxon>
        <taxon>Hyphomicrobiales</taxon>
        <taxon>Nitrobacteraceae</taxon>
        <taxon>Bradyrhizobium</taxon>
    </lineage>
</organism>
<name>A0A1L3FP36_BRAJP</name>
<protein>
    <submittedName>
        <fullName evidence="1">Uncharacterized protein</fullName>
    </submittedName>
</protein>
<evidence type="ECO:0000313" key="2">
    <source>
        <dbReference type="Proteomes" id="UP000181962"/>
    </source>
</evidence>
<accession>A0A1L3FP36</accession>
<sequence length="90" mass="9454">MDSFRSPSVDTSLAGEISLVRSAEMAFTSEGLNLTTKLSGSSGERPDSLLGLSEVNTDKLTFAFAERSATGTIARAAQTSRALSLLNNIL</sequence>